<dbReference type="AlphaFoldDB" id="E6VUR0"/>
<sequence length="273" mass="30857" precursor="true">MVVLSFFLRERAKSLGRNLALVCLLVLVPCPPFAAEQAPLRVDYPDFWPFFSRDDAGKMTGFFYEIVSEALGRIGVETAWHAYPWGRCQTNVQGGEADAMITVPTAERLAYSRTHSDPFYRKQLVIFTCADHPRISEIKAITGIDDIRDGGFSVITYMGNGWNEENISVRGIKTYETPNLKGVWLMLAQMRGDIVIEWPGGAWPDIRAVGVERDVIQTGVVLESMPFHLLVGNDSPYADRLAEFNETILVMQRDGTMERIIDQYVREVDWSGR</sequence>
<feature type="signal peptide" evidence="2">
    <location>
        <begin position="1"/>
        <end position="34"/>
    </location>
</feature>
<protein>
    <submittedName>
        <fullName evidence="4">Extracellular solute-binding protein family 3</fullName>
    </submittedName>
</protein>
<dbReference type="SUPFAM" id="SSF53850">
    <property type="entry name" value="Periplasmic binding protein-like II"/>
    <property type="match status" value="1"/>
</dbReference>
<keyword evidence="5" id="KW-1185">Reference proteome</keyword>
<evidence type="ECO:0000256" key="2">
    <source>
        <dbReference type="SAM" id="SignalP"/>
    </source>
</evidence>
<dbReference type="InterPro" id="IPR001638">
    <property type="entry name" value="Solute-binding_3/MltF_N"/>
</dbReference>
<evidence type="ECO:0000259" key="3">
    <source>
        <dbReference type="Pfam" id="PF00497"/>
    </source>
</evidence>
<dbReference type="PANTHER" id="PTHR35936">
    <property type="entry name" value="MEMBRANE-BOUND LYTIC MUREIN TRANSGLYCOSYLASE F"/>
    <property type="match status" value="1"/>
</dbReference>
<dbReference type="EMBL" id="CP002431">
    <property type="protein sequence ID" value="ADU62301.1"/>
    <property type="molecule type" value="Genomic_DNA"/>
</dbReference>
<dbReference type="PANTHER" id="PTHR35936:SF6">
    <property type="entry name" value="AMINO ACID ABC TRANSPORTER SUBSTRATE-BINDING PAAT FAMILY PROTEIN"/>
    <property type="match status" value="1"/>
</dbReference>
<organism evidence="4 5">
    <name type="scientific">Pseudodesulfovibrio aespoeensis (strain ATCC 700646 / DSM 10631 / Aspo-2)</name>
    <name type="common">Desulfovibrio aespoeensis</name>
    <dbReference type="NCBI Taxonomy" id="643562"/>
    <lineage>
        <taxon>Bacteria</taxon>
        <taxon>Pseudomonadati</taxon>
        <taxon>Thermodesulfobacteriota</taxon>
        <taxon>Desulfovibrionia</taxon>
        <taxon>Desulfovibrionales</taxon>
        <taxon>Desulfovibrionaceae</taxon>
    </lineage>
</organism>
<evidence type="ECO:0000313" key="5">
    <source>
        <dbReference type="Proteomes" id="UP000002191"/>
    </source>
</evidence>
<evidence type="ECO:0000313" key="4">
    <source>
        <dbReference type="EMBL" id="ADU62301.1"/>
    </source>
</evidence>
<reference evidence="5" key="1">
    <citation type="submission" date="2010-12" db="EMBL/GenBank/DDBJ databases">
        <title>Complete sequence of Desulfovibrio aespoeensis Aspo-2.</title>
        <authorList>
            <consortium name="US DOE Joint Genome Institute"/>
            <person name="Lucas S."/>
            <person name="Copeland A."/>
            <person name="Lapidus A."/>
            <person name="Cheng J.-F."/>
            <person name="Goodwin L."/>
            <person name="Pitluck S."/>
            <person name="Chertkov O."/>
            <person name="Misra M."/>
            <person name="Detter J.C."/>
            <person name="Han C."/>
            <person name="Tapia R."/>
            <person name="Land M."/>
            <person name="Hauser L."/>
            <person name="Kyrpides N."/>
            <person name="Ivanova N."/>
            <person name="Ovchinnikova G."/>
            <person name="Pedersen K."/>
            <person name="Jagevall S."/>
            <person name="Hazen T."/>
            <person name="Woyke T."/>
        </authorList>
    </citation>
    <scope>NUCLEOTIDE SEQUENCE [LARGE SCALE GENOMIC DNA]</scope>
    <source>
        <strain evidence="5">ATCC 700646 / DSM 10631 / Aspo-2</strain>
    </source>
</reference>
<dbReference type="STRING" id="643562.Daes_1287"/>
<dbReference type="Gene3D" id="3.40.190.10">
    <property type="entry name" value="Periplasmic binding protein-like II"/>
    <property type="match status" value="2"/>
</dbReference>
<name>E6VUR0_PSEA9</name>
<keyword evidence="1 2" id="KW-0732">Signal</keyword>
<feature type="domain" description="Solute-binding protein family 3/N-terminal" evidence="3">
    <location>
        <begin position="45"/>
        <end position="266"/>
    </location>
</feature>
<evidence type="ECO:0000256" key="1">
    <source>
        <dbReference type="ARBA" id="ARBA00022729"/>
    </source>
</evidence>
<reference evidence="4 5" key="2">
    <citation type="journal article" date="2014" name="Genome Announc.">
        <title>Complete Genome Sequence of the Subsurface, Mesophilic Sulfate-Reducing Bacterium Desulfovibrio aespoeensis Aspo-2.</title>
        <authorList>
            <person name="Pedersen K."/>
            <person name="Bengtsson A."/>
            <person name="Edlund J."/>
            <person name="Rabe L."/>
            <person name="Hazen T."/>
            <person name="Chakraborty R."/>
            <person name="Goodwin L."/>
            <person name="Shapiro N."/>
        </authorList>
    </citation>
    <scope>NUCLEOTIDE SEQUENCE [LARGE SCALE GENOMIC DNA]</scope>
    <source>
        <strain evidence="5">ATCC 700646 / DSM 10631 / Aspo-2</strain>
    </source>
</reference>
<dbReference type="RefSeq" id="WP_013514232.1">
    <property type="nucleotide sequence ID" value="NC_014844.1"/>
</dbReference>
<feature type="chain" id="PRO_5003211335" evidence="2">
    <location>
        <begin position="35"/>
        <end position="273"/>
    </location>
</feature>
<dbReference type="eggNOG" id="COG0834">
    <property type="taxonomic scope" value="Bacteria"/>
</dbReference>
<proteinExistence type="predicted"/>
<accession>E6VUR0</accession>
<dbReference type="Pfam" id="PF00497">
    <property type="entry name" value="SBP_bac_3"/>
    <property type="match status" value="1"/>
</dbReference>
<dbReference type="Proteomes" id="UP000002191">
    <property type="component" value="Chromosome"/>
</dbReference>
<dbReference type="OrthoDB" id="5455795at2"/>
<dbReference type="HOGENOM" id="CLU_064076_11_0_7"/>
<dbReference type="KEGG" id="das:Daes_1287"/>
<gene>
    <name evidence="4" type="ordered locus">Daes_1287</name>
</gene>